<proteinExistence type="predicted"/>
<dbReference type="Gene3D" id="3.40.50.300">
    <property type="entry name" value="P-loop containing nucleotide triphosphate hydrolases"/>
    <property type="match status" value="2"/>
</dbReference>
<dbReference type="Pfam" id="PF13307">
    <property type="entry name" value="Helicase_C_2"/>
    <property type="match status" value="1"/>
</dbReference>
<dbReference type="InterPro" id="IPR010614">
    <property type="entry name" value="RAD3-like_helicase_DEAD"/>
</dbReference>
<dbReference type="HOGENOM" id="CLU_006515_9_0_2"/>
<evidence type="ECO:0000256" key="11">
    <source>
        <dbReference type="ARBA" id="ARBA00023204"/>
    </source>
</evidence>
<keyword evidence="5" id="KW-0378">Hydrolase</keyword>
<dbReference type="eggNOG" id="arCOG00770">
    <property type="taxonomic scope" value="Archaea"/>
</dbReference>
<dbReference type="InterPro" id="IPR045028">
    <property type="entry name" value="DinG/Rad3-like"/>
</dbReference>
<evidence type="ECO:0000256" key="10">
    <source>
        <dbReference type="ARBA" id="ARBA00023125"/>
    </source>
</evidence>
<keyword evidence="12" id="KW-0413">Isomerase</keyword>
<keyword evidence="15" id="KW-1185">Reference proteome</keyword>
<accession>H2C9J1</accession>
<keyword evidence="2" id="KW-0479">Metal-binding</keyword>
<dbReference type="STRING" id="671065.MetMK1DRAFT_00032630"/>
<protein>
    <submittedName>
        <fullName evidence="14">DNA helicase, Rad3</fullName>
    </submittedName>
</protein>
<dbReference type="InterPro" id="IPR027417">
    <property type="entry name" value="P-loop_NTPase"/>
</dbReference>
<dbReference type="RefSeq" id="WP_009075638.1">
    <property type="nucleotide sequence ID" value="NZ_JH597770.1"/>
</dbReference>
<dbReference type="PROSITE" id="PS51193">
    <property type="entry name" value="HELICASE_ATP_BIND_2"/>
    <property type="match status" value="1"/>
</dbReference>
<evidence type="ECO:0000256" key="9">
    <source>
        <dbReference type="ARBA" id="ARBA00023014"/>
    </source>
</evidence>
<gene>
    <name evidence="14" type="ORF">MetMK1DRAFT_00032630</name>
</gene>
<evidence type="ECO:0000313" key="15">
    <source>
        <dbReference type="Proteomes" id="UP000003980"/>
    </source>
</evidence>
<evidence type="ECO:0000313" key="14">
    <source>
        <dbReference type="EMBL" id="EHP68817.1"/>
    </source>
</evidence>
<keyword evidence="3" id="KW-0547">Nucleotide-binding</keyword>
<dbReference type="SUPFAM" id="SSF52540">
    <property type="entry name" value="P-loop containing nucleoside triphosphate hydrolases"/>
    <property type="match status" value="1"/>
</dbReference>
<evidence type="ECO:0000256" key="5">
    <source>
        <dbReference type="ARBA" id="ARBA00022801"/>
    </source>
</evidence>
<keyword evidence="10" id="KW-0238">DNA-binding</keyword>
<feature type="domain" description="Helicase ATP-binding" evidence="13">
    <location>
        <begin position="1"/>
        <end position="229"/>
    </location>
</feature>
<dbReference type="GO" id="GO:0006281">
    <property type="term" value="P:DNA repair"/>
    <property type="evidence" value="ECO:0007669"/>
    <property type="project" value="UniProtKB-KW"/>
</dbReference>
<dbReference type="OrthoDB" id="27512at2157"/>
<evidence type="ECO:0000256" key="6">
    <source>
        <dbReference type="ARBA" id="ARBA00022806"/>
    </source>
</evidence>
<dbReference type="InterPro" id="IPR006554">
    <property type="entry name" value="Helicase-like_DEXD_c2"/>
</dbReference>
<dbReference type="InterPro" id="IPR006555">
    <property type="entry name" value="ATP-dep_Helicase_C"/>
</dbReference>
<dbReference type="Pfam" id="PF06733">
    <property type="entry name" value="DEAD_2"/>
    <property type="match status" value="1"/>
</dbReference>
<organism evidence="14 15">
    <name type="scientific">Metallosphaera yellowstonensis MK1</name>
    <dbReference type="NCBI Taxonomy" id="671065"/>
    <lineage>
        <taxon>Archaea</taxon>
        <taxon>Thermoproteota</taxon>
        <taxon>Thermoprotei</taxon>
        <taxon>Sulfolobales</taxon>
        <taxon>Sulfolobaceae</taxon>
        <taxon>Metallosphaera</taxon>
    </lineage>
</organism>
<evidence type="ECO:0000256" key="3">
    <source>
        <dbReference type="ARBA" id="ARBA00022741"/>
    </source>
</evidence>
<evidence type="ECO:0000256" key="4">
    <source>
        <dbReference type="ARBA" id="ARBA00022763"/>
    </source>
</evidence>
<dbReference type="PANTHER" id="PTHR11472:SF34">
    <property type="entry name" value="REGULATOR OF TELOMERE ELONGATION HELICASE 1"/>
    <property type="match status" value="1"/>
</dbReference>
<dbReference type="EMBL" id="JH597770">
    <property type="protein sequence ID" value="EHP68817.1"/>
    <property type="molecule type" value="Genomic_DNA"/>
</dbReference>
<dbReference type="GO" id="GO:0016818">
    <property type="term" value="F:hydrolase activity, acting on acid anhydrides, in phosphorus-containing anhydrides"/>
    <property type="evidence" value="ECO:0007669"/>
    <property type="project" value="InterPro"/>
</dbReference>
<evidence type="ECO:0000259" key="13">
    <source>
        <dbReference type="PROSITE" id="PS51193"/>
    </source>
</evidence>
<reference evidence="14 15" key="1">
    <citation type="submission" date="2012-01" db="EMBL/GenBank/DDBJ databases">
        <title>Improved High-Quality Draft sequence of Metallosphaera yellowstonensis MK1.</title>
        <authorList>
            <consortium name="US DOE Joint Genome Institute"/>
            <person name="Lucas S."/>
            <person name="Han J."/>
            <person name="Cheng J.-F."/>
            <person name="Goodwin L."/>
            <person name="Pitluck S."/>
            <person name="Peters L."/>
            <person name="Teshima H."/>
            <person name="Detter J.C."/>
            <person name="Han C."/>
            <person name="Tapia R."/>
            <person name="Land M."/>
            <person name="Hauser L."/>
            <person name="Kyrpides N."/>
            <person name="Kozubal M."/>
            <person name="Macur R.E."/>
            <person name="Jay Z."/>
            <person name="Inskeep W."/>
            <person name="Woyke T."/>
        </authorList>
    </citation>
    <scope>NUCLEOTIDE SEQUENCE [LARGE SCALE GENOMIC DNA]</scope>
    <source>
        <strain evidence="14 15">MK1</strain>
    </source>
</reference>
<keyword evidence="6 14" id="KW-0347">Helicase</keyword>
<name>H2C9J1_9CREN</name>
<dbReference type="SMART" id="SM00488">
    <property type="entry name" value="DEXDc2"/>
    <property type="match status" value="1"/>
</dbReference>
<dbReference type="AlphaFoldDB" id="H2C9J1"/>
<sequence length="543" mass="61987">MELREWQSALKDRVIAHLKEGFLVALQSPTGSGKTIFSLLVSLAVRGKVIYAVRTHNEFYPVYREAKRLGKRFSFLVGKSRACLFAEEGVDAEDIKCNLCELSSPGKVKDEGDSPFRILEDLKRRGKEEGFCPYFTLLSSLEDTEVLGVTYPYLFSPWLRDALDLNLQEFAIVVDEAHNLDYLNDLAERRLSVSTIEFAMKQVKSDQARSILVKLREEIKAVISNEERYIEVKGYPRLSEDELKLLTEEYEDLRKEMVKSKSIRKLYVGSVIKFYSSMDDEHVFSYKGALIVKPLTSIPFVSVLNREDVPVILMSGTMYPRDYLEKVLGIKRKMFYLDVERELRTKVTGGYDCFLAVDVTTSYSTRSAEMWKRYASHLLRIYHYARANVLAVFPSYTIMEEVMKLIKVRKFVEGSKSVLDEVVSSSLEGKVIIAGVARGKLTEGIELTSSGSSLISDVALCGIPYPSVDDYLRLRSEYIYKLTGESLRDALVEIPAMVAVRQAIGRAVRSKEDRANVWLLDKRFDSAWWKVKINCLNPKKVRL</sequence>
<keyword evidence="7" id="KW-0067">ATP-binding</keyword>
<keyword evidence="1" id="KW-0004">4Fe-4S</keyword>
<dbReference type="GO" id="GO:0003678">
    <property type="term" value="F:DNA helicase activity"/>
    <property type="evidence" value="ECO:0007669"/>
    <property type="project" value="InterPro"/>
</dbReference>
<dbReference type="Proteomes" id="UP000003980">
    <property type="component" value="Unassembled WGS sequence"/>
</dbReference>
<dbReference type="PANTHER" id="PTHR11472">
    <property type="entry name" value="DNA REPAIR DEAD HELICASE RAD3/XP-D SUBFAMILY MEMBER"/>
    <property type="match status" value="1"/>
</dbReference>
<keyword evidence="9" id="KW-0411">Iron-sulfur</keyword>
<evidence type="ECO:0000256" key="1">
    <source>
        <dbReference type="ARBA" id="ARBA00022485"/>
    </source>
</evidence>
<dbReference type="GO" id="GO:0005524">
    <property type="term" value="F:ATP binding"/>
    <property type="evidence" value="ECO:0007669"/>
    <property type="project" value="UniProtKB-KW"/>
</dbReference>
<keyword evidence="8" id="KW-0408">Iron</keyword>
<dbReference type="SMART" id="SM00491">
    <property type="entry name" value="HELICc2"/>
    <property type="match status" value="1"/>
</dbReference>
<dbReference type="Gene3D" id="1.10.275.30">
    <property type="match status" value="1"/>
</dbReference>
<dbReference type="GO" id="GO:0003677">
    <property type="term" value="F:DNA binding"/>
    <property type="evidence" value="ECO:0007669"/>
    <property type="project" value="UniProtKB-KW"/>
</dbReference>
<dbReference type="GO" id="GO:0051539">
    <property type="term" value="F:4 iron, 4 sulfur cluster binding"/>
    <property type="evidence" value="ECO:0007669"/>
    <property type="project" value="UniProtKB-KW"/>
</dbReference>
<keyword evidence="11" id="KW-0234">DNA repair</keyword>
<evidence type="ECO:0000256" key="12">
    <source>
        <dbReference type="ARBA" id="ARBA00023235"/>
    </source>
</evidence>
<keyword evidence="4" id="KW-0227">DNA damage</keyword>
<dbReference type="GO" id="GO:0046872">
    <property type="term" value="F:metal ion binding"/>
    <property type="evidence" value="ECO:0007669"/>
    <property type="project" value="UniProtKB-KW"/>
</dbReference>
<evidence type="ECO:0000256" key="2">
    <source>
        <dbReference type="ARBA" id="ARBA00022723"/>
    </source>
</evidence>
<evidence type="ECO:0000256" key="8">
    <source>
        <dbReference type="ARBA" id="ARBA00023004"/>
    </source>
</evidence>
<dbReference type="InterPro" id="IPR014013">
    <property type="entry name" value="Helic_SF1/SF2_ATP-bd_DinG/Rad3"/>
</dbReference>
<evidence type="ECO:0000256" key="7">
    <source>
        <dbReference type="ARBA" id="ARBA00022840"/>
    </source>
</evidence>